<protein>
    <submittedName>
        <fullName evidence="1">Uncharacterized protein</fullName>
    </submittedName>
</protein>
<evidence type="ECO:0000313" key="1">
    <source>
        <dbReference type="EMBL" id="AGN26357.1"/>
    </source>
</evidence>
<dbReference type="KEGG" id="mer:MMINT_10080"/>
<reference evidence="1 2" key="1">
    <citation type="journal article" date="2013" name="Genome Announc.">
        <title>Genome sequence of 'Candidatus Methanomassiliicoccus intestinalis' Issoire-Mx1, a third thermoplasmatales-related methanogenic archaeon from human feces.</title>
        <authorList>
            <person name="Borrel G."/>
            <person name="Harris H.M."/>
            <person name="Parisot N."/>
            <person name="Gaci N."/>
            <person name="Tottey W."/>
            <person name="Mihajlovski A."/>
            <person name="Deane J."/>
            <person name="Gribaldo S."/>
            <person name="Bardot O."/>
            <person name="Peyretaillade E."/>
            <person name="Peyret P."/>
            <person name="O'Toole P.W."/>
            <person name="Brugere J.F."/>
        </authorList>
    </citation>
    <scope>NUCLEOTIDE SEQUENCE [LARGE SCALE GENOMIC DNA]</scope>
    <source>
        <strain evidence="1 2">Issoire-Mx1</strain>
    </source>
</reference>
<sequence>MAGGIKMHYGVYVNVDVTELHYIEIDSDEKLTGSELAKRAFESVERDGGWCLQKFYNDYDEDTLEVEEGELKEEEDAKNAL</sequence>
<name>R9T5U6_METII</name>
<dbReference type="Proteomes" id="UP000014070">
    <property type="component" value="Chromosome"/>
</dbReference>
<dbReference type="HOGENOM" id="CLU_2565534_0_0_2"/>
<accession>R9T5U6</accession>
<dbReference type="EMBL" id="CP005934">
    <property type="protein sequence ID" value="AGN26357.1"/>
    <property type="molecule type" value="Genomic_DNA"/>
</dbReference>
<dbReference type="InParanoid" id="R9T5U6"/>
<evidence type="ECO:0000313" key="2">
    <source>
        <dbReference type="Proteomes" id="UP000014070"/>
    </source>
</evidence>
<organism evidence="1 2">
    <name type="scientific">Methanomassiliicoccus intestinalis (strain Issoire-Mx1)</name>
    <dbReference type="NCBI Taxonomy" id="1295009"/>
    <lineage>
        <taxon>Archaea</taxon>
        <taxon>Methanobacteriati</taxon>
        <taxon>Thermoplasmatota</taxon>
        <taxon>Thermoplasmata</taxon>
        <taxon>Methanomassiliicoccales</taxon>
        <taxon>Methanomassiliicoccaceae</taxon>
        <taxon>Methanomassiliicoccus</taxon>
    </lineage>
</organism>
<keyword evidence="2" id="KW-1185">Reference proteome</keyword>
<dbReference type="AlphaFoldDB" id="R9T5U6"/>
<proteinExistence type="predicted"/>
<gene>
    <name evidence="1" type="ORF">MMINT_10080</name>
</gene>
<dbReference type="STRING" id="1295009.MMINT_10080"/>